<keyword evidence="4 8" id="KW-1003">Cell membrane</keyword>
<evidence type="ECO:0000256" key="3">
    <source>
        <dbReference type="ARBA" id="ARBA00022448"/>
    </source>
</evidence>
<feature type="transmembrane region" description="Helical" evidence="8">
    <location>
        <begin position="182"/>
        <end position="201"/>
    </location>
</feature>
<dbReference type="EMBL" id="JSAM01000010">
    <property type="protein sequence ID" value="KIA78670.1"/>
    <property type="molecule type" value="Genomic_DNA"/>
</dbReference>
<feature type="transmembrane region" description="Helical" evidence="8">
    <location>
        <begin position="213"/>
        <end position="231"/>
    </location>
</feature>
<keyword evidence="8" id="KW-0769">Symport</keyword>
<dbReference type="PRINTS" id="PR00175">
    <property type="entry name" value="NAALASMPORT"/>
</dbReference>
<evidence type="ECO:0000256" key="7">
    <source>
        <dbReference type="ARBA" id="ARBA00023136"/>
    </source>
</evidence>
<evidence type="ECO:0000313" key="10">
    <source>
        <dbReference type="Proteomes" id="UP000031307"/>
    </source>
</evidence>
<dbReference type="PANTHER" id="PTHR30330">
    <property type="entry name" value="AGSS FAMILY TRANSPORTER, SODIUM-ALANINE"/>
    <property type="match status" value="1"/>
</dbReference>
<keyword evidence="5 8" id="KW-0812">Transmembrane</keyword>
<dbReference type="GO" id="GO:0005283">
    <property type="term" value="F:amino acid:sodium symporter activity"/>
    <property type="evidence" value="ECO:0007669"/>
    <property type="project" value="InterPro"/>
</dbReference>
<gene>
    <name evidence="9" type="ORF">DB43_DP00270</name>
</gene>
<evidence type="ECO:0000256" key="5">
    <source>
        <dbReference type="ARBA" id="ARBA00022692"/>
    </source>
</evidence>
<comment type="caution">
    <text evidence="9">The sequence shown here is derived from an EMBL/GenBank/DDBJ whole genome shotgun (WGS) entry which is preliminary data.</text>
</comment>
<feature type="transmembrane region" description="Helical" evidence="8">
    <location>
        <begin position="74"/>
        <end position="97"/>
    </location>
</feature>
<accession>A0A0C1CCS8</accession>
<dbReference type="Pfam" id="PF01235">
    <property type="entry name" value="Na_Ala_symp"/>
    <property type="match status" value="1"/>
</dbReference>
<comment type="similarity">
    <text evidence="2 8">Belongs to the alanine or glycine:cation symporter (AGCS) (TC 2.A.25) family.</text>
</comment>
<feature type="transmembrane region" description="Helical" evidence="8">
    <location>
        <begin position="408"/>
        <end position="427"/>
    </location>
</feature>
<dbReference type="PANTHER" id="PTHR30330:SF3">
    <property type="entry name" value="TRANSCRIPTIONAL REGULATOR, LRP FAMILY"/>
    <property type="match status" value="1"/>
</dbReference>
<reference evidence="9 10" key="1">
    <citation type="journal article" date="2014" name="Mol. Biol. Evol.">
        <title>Massive expansion of Ubiquitination-related gene families within the Chlamydiae.</title>
        <authorList>
            <person name="Domman D."/>
            <person name="Collingro A."/>
            <person name="Lagkouvardos I."/>
            <person name="Gehre L."/>
            <person name="Weinmaier T."/>
            <person name="Rattei T."/>
            <person name="Subtil A."/>
            <person name="Horn M."/>
        </authorList>
    </citation>
    <scope>NUCLEOTIDE SEQUENCE [LARGE SCALE GENOMIC DNA]</scope>
    <source>
        <strain evidence="9 10">OEW1</strain>
    </source>
</reference>
<evidence type="ECO:0000256" key="6">
    <source>
        <dbReference type="ARBA" id="ARBA00022989"/>
    </source>
</evidence>
<evidence type="ECO:0000256" key="8">
    <source>
        <dbReference type="RuleBase" id="RU363064"/>
    </source>
</evidence>
<comment type="subcellular location">
    <subcellularLocation>
        <location evidence="1 8">Cell membrane</location>
        <topology evidence="1 8">Multi-pass membrane protein</topology>
    </subcellularLocation>
</comment>
<organism evidence="9 10">
    <name type="scientific">Parachlamydia acanthamoebae</name>
    <dbReference type="NCBI Taxonomy" id="83552"/>
    <lineage>
        <taxon>Bacteria</taxon>
        <taxon>Pseudomonadati</taxon>
        <taxon>Chlamydiota</taxon>
        <taxon>Chlamydiia</taxon>
        <taxon>Parachlamydiales</taxon>
        <taxon>Parachlamydiaceae</taxon>
        <taxon>Parachlamydia</taxon>
    </lineage>
</organism>
<name>A0A0C1CCS8_9BACT</name>
<dbReference type="PATRIC" id="fig|83552.4.peg.104"/>
<proteinExistence type="inferred from homology"/>
<evidence type="ECO:0000313" key="9">
    <source>
        <dbReference type="EMBL" id="KIA78670.1"/>
    </source>
</evidence>
<dbReference type="Gene3D" id="1.20.1740.10">
    <property type="entry name" value="Amino acid/polyamine transporter I"/>
    <property type="match status" value="1"/>
</dbReference>
<keyword evidence="3 8" id="KW-0813">Transport</keyword>
<dbReference type="NCBIfam" id="TIGR00835">
    <property type="entry name" value="agcS"/>
    <property type="match status" value="1"/>
</dbReference>
<dbReference type="InterPro" id="IPR001463">
    <property type="entry name" value="Na/Ala_symport"/>
</dbReference>
<evidence type="ECO:0000256" key="1">
    <source>
        <dbReference type="ARBA" id="ARBA00004651"/>
    </source>
</evidence>
<sequence length="453" mass="49411">MSMTDAFFYYLSQLDSIFWSYIAFVLVMILGIYLSIRTRFFQIRAIPSIFRTFASFLNKSNSETTRGVHPLRTFFASVGGMIGIGNIVGIVTAIQIGGPGALFWVWMAALVGGIIKYSEIYLGIKHRVTNNHGGYDGGPKYFLRSAFNNQWISIFVAVLLCIYGVEIYQFSVVTNSLSTNLGINRFVIIASLLGVILYAGVGGIPRVGKICSWIMPFFMVIYLGMSSWIILNEIAFLPGVLKNVFISAFTGHAAVGGFAGSSALLAIQHGISRAAYSSDIGIGYDSIIQSESSTVYPERQAQLAILGVCIDNLVCTMSILIVLLSGVWTAPIEGSSLVQQALSAYFPFMHVFIPIFLLIVGYTTMIAYFCVGIKCARFLSPTYGFAAYVVYAIGAFIFFSFFDQTQALLVMSVAGSLLLITNLLGIFKLRHQIVFSLVPAEKTDTALSGNGNA</sequence>
<dbReference type="Proteomes" id="UP000031307">
    <property type="component" value="Unassembled WGS sequence"/>
</dbReference>
<feature type="transmembrane region" description="Helical" evidence="8">
    <location>
        <begin position="348"/>
        <end position="371"/>
    </location>
</feature>
<evidence type="ECO:0000256" key="4">
    <source>
        <dbReference type="ARBA" id="ARBA00022475"/>
    </source>
</evidence>
<protein>
    <submittedName>
        <fullName evidence="9">Uncharacterized protein</fullName>
    </submittedName>
</protein>
<keyword evidence="7 8" id="KW-0472">Membrane</keyword>
<feature type="transmembrane region" description="Helical" evidence="8">
    <location>
        <begin position="103"/>
        <end position="122"/>
    </location>
</feature>
<feature type="transmembrane region" description="Helical" evidence="8">
    <location>
        <begin position="151"/>
        <end position="170"/>
    </location>
</feature>
<keyword evidence="6 8" id="KW-1133">Transmembrane helix</keyword>
<dbReference type="GO" id="GO:0005886">
    <property type="term" value="C:plasma membrane"/>
    <property type="evidence" value="ECO:0007669"/>
    <property type="project" value="UniProtKB-SubCell"/>
</dbReference>
<feature type="transmembrane region" description="Helical" evidence="8">
    <location>
        <begin position="303"/>
        <end position="328"/>
    </location>
</feature>
<evidence type="ECO:0000256" key="2">
    <source>
        <dbReference type="ARBA" id="ARBA00009261"/>
    </source>
</evidence>
<feature type="transmembrane region" description="Helical" evidence="8">
    <location>
        <begin position="383"/>
        <end position="402"/>
    </location>
</feature>
<dbReference type="AlphaFoldDB" id="A0A0C1CCS8"/>
<feature type="transmembrane region" description="Helical" evidence="8">
    <location>
        <begin position="243"/>
        <end position="267"/>
    </location>
</feature>
<feature type="transmembrane region" description="Helical" evidence="8">
    <location>
        <begin position="17"/>
        <end position="36"/>
    </location>
</feature>